<sequence>MMNLTLRQLQAFVLVVQTRQFTLAAHKMHITQSALSTLVKELESSVGLKLLDRHTRRVEPTEAGLGFYVMAEKTLADLENAVSHAHDLASLRAGRVSVAASTVLSAGLLSKVFKDFKASYPEIRIVLRDVAEEHIVEMVRAGHVDLAVGTSADPDQEVEEAPLLDDRFIALCCEDHPLSRRRHIAWRDLEGFPFIALAPTSPIRQLIDATTREAGVTLDIAYEVSFATTVLSLVGVDLGVSVLPMNNHPSLPAFRIHAREVIAPVVTRQISVFTRRHRALSPAAAQFEAFLRAYVTSHPDAAPNAIREQTAGKARRKRSQ</sequence>
<dbReference type="GO" id="GO:0003677">
    <property type="term" value="F:DNA binding"/>
    <property type="evidence" value="ECO:0007669"/>
    <property type="project" value="UniProtKB-KW"/>
</dbReference>
<keyword evidence="4" id="KW-0804">Transcription</keyword>
<dbReference type="InterPro" id="IPR036388">
    <property type="entry name" value="WH-like_DNA-bd_sf"/>
</dbReference>
<dbReference type="InterPro" id="IPR050950">
    <property type="entry name" value="HTH-type_LysR_regulators"/>
</dbReference>
<organism evidence="6 7">
    <name type="scientific">Paraburkholderia pallida</name>
    <dbReference type="NCBI Taxonomy" id="2547399"/>
    <lineage>
        <taxon>Bacteria</taxon>
        <taxon>Pseudomonadati</taxon>
        <taxon>Pseudomonadota</taxon>
        <taxon>Betaproteobacteria</taxon>
        <taxon>Burkholderiales</taxon>
        <taxon>Burkholderiaceae</taxon>
        <taxon>Paraburkholderia</taxon>
    </lineage>
</organism>
<dbReference type="InterPro" id="IPR036390">
    <property type="entry name" value="WH_DNA-bd_sf"/>
</dbReference>
<dbReference type="CDD" id="cd08440">
    <property type="entry name" value="PBP2_LTTR_like_4"/>
    <property type="match status" value="1"/>
</dbReference>
<evidence type="ECO:0000256" key="1">
    <source>
        <dbReference type="ARBA" id="ARBA00009437"/>
    </source>
</evidence>
<dbReference type="Proteomes" id="UP000295727">
    <property type="component" value="Chromosome 2"/>
</dbReference>
<dbReference type="Gene3D" id="1.10.10.10">
    <property type="entry name" value="Winged helix-like DNA-binding domain superfamily/Winged helix DNA-binding domain"/>
    <property type="match status" value="1"/>
</dbReference>
<dbReference type="AlphaFoldDB" id="A0A4P7CUM0"/>
<gene>
    <name evidence="6" type="ORF">E1956_21965</name>
</gene>
<evidence type="ECO:0000313" key="7">
    <source>
        <dbReference type="Proteomes" id="UP000295727"/>
    </source>
</evidence>
<dbReference type="PANTHER" id="PTHR30419:SF8">
    <property type="entry name" value="NITROGEN ASSIMILATION TRANSCRIPTIONAL ACTIVATOR-RELATED"/>
    <property type="match status" value="1"/>
</dbReference>
<reference evidence="6 7" key="1">
    <citation type="submission" date="2019-03" db="EMBL/GenBank/DDBJ databases">
        <title>Paraburkholderia sp. 7MH5, isolated from subtropical forest soil.</title>
        <authorList>
            <person name="Gao Z.-H."/>
            <person name="Qiu L.-H."/>
        </authorList>
    </citation>
    <scope>NUCLEOTIDE SEQUENCE [LARGE SCALE GENOMIC DNA]</scope>
    <source>
        <strain evidence="6 7">7MH5</strain>
    </source>
</reference>
<accession>A0A4P7CUM0</accession>
<feature type="domain" description="HTH lysR-type" evidence="5">
    <location>
        <begin position="4"/>
        <end position="61"/>
    </location>
</feature>
<dbReference type="GO" id="GO:0003700">
    <property type="term" value="F:DNA-binding transcription factor activity"/>
    <property type="evidence" value="ECO:0007669"/>
    <property type="project" value="InterPro"/>
</dbReference>
<dbReference type="GO" id="GO:0005829">
    <property type="term" value="C:cytosol"/>
    <property type="evidence" value="ECO:0007669"/>
    <property type="project" value="TreeGrafter"/>
</dbReference>
<protein>
    <submittedName>
        <fullName evidence="6">LysR family transcriptional regulator</fullName>
    </submittedName>
</protein>
<evidence type="ECO:0000313" key="6">
    <source>
        <dbReference type="EMBL" id="QBQ99808.1"/>
    </source>
</evidence>
<proteinExistence type="inferred from homology"/>
<dbReference type="Pfam" id="PF03466">
    <property type="entry name" value="LysR_substrate"/>
    <property type="match status" value="1"/>
</dbReference>
<dbReference type="KEGG" id="ppai:E1956_21965"/>
<dbReference type="SUPFAM" id="SSF46785">
    <property type="entry name" value="Winged helix' DNA-binding domain"/>
    <property type="match status" value="1"/>
</dbReference>
<dbReference type="PROSITE" id="PS50931">
    <property type="entry name" value="HTH_LYSR"/>
    <property type="match status" value="1"/>
</dbReference>
<evidence type="ECO:0000256" key="2">
    <source>
        <dbReference type="ARBA" id="ARBA00023015"/>
    </source>
</evidence>
<dbReference type="FunFam" id="1.10.10.10:FF:000001">
    <property type="entry name" value="LysR family transcriptional regulator"/>
    <property type="match status" value="1"/>
</dbReference>
<dbReference type="Pfam" id="PF00126">
    <property type="entry name" value="HTH_1"/>
    <property type="match status" value="1"/>
</dbReference>
<dbReference type="Gene3D" id="3.40.190.290">
    <property type="match status" value="1"/>
</dbReference>
<evidence type="ECO:0000256" key="4">
    <source>
        <dbReference type="ARBA" id="ARBA00023163"/>
    </source>
</evidence>
<dbReference type="OrthoDB" id="646694at2"/>
<keyword evidence="2" id="KW-0805">Transcription regulation</keyword>
<evidence type="ECO:0000256" key="3">
    <source>
        <dbReference type="ARBA" id="ARBA00023125"/>
    </source>
</evidence>
<dbReference type="SUPFAM" id="SSF53850">
    <property type="entry name" value="Periplasmic binding protein-like II"/>
    <property type="match status" value="1"/>
</dbReference>
<evidence type="ECO:0000259" key="5">
    <source>
        <dbReference type="PROSITE" id="PS50931"/>
    </source>
</evidence>
<dbReference type="InterPro" id="IPR005119">
    <property type="entry name" value="LysR_subst-bd"/>
</dbReference>
<dbReference type="PANTHER" id="PTHR30419">
    <property type="entry name" value="HTH-TYPE TRANSCRIPTIONAL REGULATOR YBHD"/>
    <property type="match status" value="1"/>
</dbReference>
<comment type="similarity">
    <text evidence="1">Belongs to the LysR transcriptional regulatory family.</text>
</comment>
<dbReference type="RefSeq" id="WP_134752884.1">
    <property type="nucleotide sequence ID" value="NZ_CP038149.1"/>
</dbReference>
<dbReference type="EMBL" id="CP038149">
    <property type="protein sequence ID" value="QBQ99808.1"/>
    <property type="molecule type" value="Genomic_DNA"/>
</dbReference>
<dbReference type="PRINTS" id="PR00039">
    <property type="entry name" value="HTHLYSR"/>
</dbReference>
<keyword evidence="3" id="KW-0238">DNA-binding</keyword>
<dbReference type="InterPro" id="IPR000847">
    <property type="entry name" value="LysR_HTH_N"/>
</dbReference>
<keyword evidence="7" id="KW-1185">Reference proteome</keyword>
<name>A0A4P7CUM0_9BURK</name>